<dbReference type="InterPro" id="IPR005064">
    <property type="entry name" value="BUG"/>
</dbReference>
<dbReference type="Gene3D" id="3.40.190.150">
    <property type="entry name" value="Bordetella uptake gene, domain 1"/>
    <property type="match status" value="1"/>
</dbReference>
<evidence type="ECO:0000256" key="1">
    <source>
        <dbReference type="ARBA" id="ARBA00006987"/>
    </source>
</evidence>
<evidence type="ECO:0000313" key="3">
    <source>
        <dbReference type="EMBL" id="PIT00973.1"/>
    </source>
</evidence>
<comment type="similarity">
    <text evidence="1">Belongs to the UPF0065 (bug) family.</text>
</comment>
<proteinExistence type="inferred from homology"/>
<feature type="signal peptide" evidence="2">
    <location>
        <begin position="1"/>
        <end position="22"/>
    </location>
</feature>
<dbReference type="Gene3D" id="3.40.190.10">
    <property type="entry name" value="Periplasmic binding protein-like II"/>
    <property type="match status" value="1"/>
</dbReference>
<dbReference type="EMBL" id="LFJC01000003">
    <property type="protein sequence ID" value="PIT00973.1"/>
    <property type="molecule type" value="Genomic_DNA"/>
</dbReference>
<feature type="chain" id="PRO_5014856950" description="LacI family transcriptional regulator" evidence="2">
    <location>
        <begin position="23"/>
        <end position="323"/>
    </location>
</feature>
<evidence type="ECO:0000256" key="2">
    <source>
        <dbReference type="SAM" id="SignalP"/>
    </source>
</evidence>
<reference evidence="3 4" key="1">
    <citation type="submission" date="2015-06" db="EMBL/GenBank/DDBJ databases">
        <title>Comparative genome analysis of nirS-carrying Bradyrhizobium sp. strains.</title>
        <authorList>
            <person name="Ishii S."/>
            <person name="Jang J."/>
            <person name="Nishizawa T."/>
            <person name="Senoo K."/>
        </authorList>
    </citation>
    <scope>NUCLEOTIDE SEQUENCE [LARGE SCALE GENOMIC DNA]</scope>
    <source>
        <strain evidence="3 4">TSA1</strain>
    </source>
</reference>
<keyword evidence="4" id="KW-1185">Reference proteome</keyword>
<dbReference type="PANTHER" id="PTHR42928">
    <property type="entry name" value="TRICARBOXYLATE-BINDING PROTEIN"/>
    <property type="match status" value="1"/>
</dbReference>
<evidence type="ECO:0008006" key="5">
    <source>
        <dbReference type="Google" id="ProtNLM"/>
    </source>
</evidence>
<dbReference type="AlphaFoldDB" id="A0A2M6U8Q7"/>
<dbReference type="PIRSF" id="PIRSF017082">
    <property type="entry name" value="YflP"/>
    <property type="match status" value="1"/>
</dbReference>
<dbReference type="PANTHER" id="PTHR42928:SF5">
    <property type="entry name" value="BLR1237 PROTEIN"/>
    <property type="match status" value="1"/>
</dbReference>
<sequence length="323" mass="33762">MFMRKLGWVALLTSLLVSTAQAEPNYPSKPITLVVAFAPGGGTDTAARLVAKDLAAELGQPIIVENRPGAGGAIGAVGVTRAAADGYTLLFGSGSELDVLTAVKVKAPYDPLKDFTPVTEVGTVSFVLATNPSLNTNSVGELIAYARANPGKLNFASFGIGSTNHLIGEAFARKNHLSLVHVPYKGSAAAVTDLLAGQVQLAFDTASVMIPLVRSGSLKGLATLSPERSLLAPELPTMAESGLPDFTFEGWLGVLAPRGTPRPIVDRLHAALAKVLSLPALVEALQQRGVKVVASTPDEFDAFMKADVARWSEIARAAEIRIE</sequence>
<evidence type="ECO:0000313" key="4">
    <source>
        <dbReference type="Proteomes" id="UP000228930"/>
    </source>
</evidence>
<protein>
    <recommendedName>
        <fullName evidence="5">LacI family transcriptional regulator</fullName>
    </recommendedName>
</protein>
<dbReference type="Pfam" id="PF03401">
    <property type="entry name" value="TctC"/>
    <property type="match status" value="1"/>
</dbReference>
<dbReference type="SUPFAM" id="SSF53850">
    <property type="entry name" value="Periplasmic binding protein-like II"/>
    <property type="match status" value="1"/>
</dbReference>
<dbReference type="Proteomes" id="UP000228930">
    <property type="component" value="Unassembled WGS sequence"/>
</dbReference>
<gene>
    <name evidence="3" type="ORF">TSA1_09515</name>
</gene>
<dbReference type="InterPro" id="IPR042100">
    <property type="entry name" value="Bug_dom1"/>
</dbReference>
<organism evidence="3 4">
    <name type="scientific">Bradyrhizobium nitroreducens</name>
    <dbReference type="NCBI Taxonomy" id="709803"/>
    <lineage>
        <taxon>Bacteria</taxon>
        <taxon>Pseudomonadati</taxon>
        <taxon>Pseudomonadota</taxon>
        <taxon>Alphaproteobacteria</taxon>
        <taxon>Hyphomicrobiales</taxon>
        <taxon>Nitrobacteraceae</taxon>
        <taxon>Bradyrhizobium</taxon>
    </lineage>
</organism>
<keyword evidence="2" id="KW-0732">Signal</keyword>
<accession>A0A2M6U8Q7</accession>
<comment type="caution">
    <text evidence="3">The sequence shown here is derived from an EMBL/GenBank/DDBJ whole genome shotgun (WGS) entry which is preliminary data.</text>
</comment>
<dbReference type="CDD" id="cd13578">
    <property type="entry name" value="PBP2_Bug27"/>
    <property type="match status" value="1"/>
</dbReference>
<name>A0A2M6U8Q7_9BRAD</name>